<dbReference type="InParanoid" id="A0A2K2D126"/>
<sequence>MCRRAGGVRRGCAGRRWAAARRGRAARRRFKHRQTERFRRGYLRFPSQIHGGRAHQSQWWGREEEKNKRWNIEKAEGAGRKIECQPHRFFYKQSSNPVDQGYVKIIIQEYKSSSLVSQIVSN</sequence>
<protein>
    <submittedName>
        <fullName evidence="1 2">Uncharacterized protein</fullName>
    </submittedName>
</protein>
<dbReference type="AlphaFoldDB" id="A0A2K2D126"/>
<gene>
    <name evidence="1" type="ORF">BRADI_3g34616v3</name>
</gene>
<evidence type="ECO:0000313" key="1">
    <source>
        <dbReference type="EMBL" id="PNT67986.1"/>
    </source>
</evidence>
<dbReference type="Proteomes" id="UP000008810">
    <property type="component" value="Chromosome 3"/>
</dbReference>
<dbReference type="EnsemblPlants" id="PNT67986">
    <property type="protein sequence ID" value="PNT67986"/>
    <property type="gene ID" value="BRADI_3g34616v3"/>
</dbReference>
<keyword evidence="3" id="KW-1185">Reference proteome</keyword>
<organism evidence="1">
    <name type="scientific">Brachypodium distachyon</name>
    <name type="common">Purple false brome</name>
    <name type="synonym">Trachynia distachya</name>
    <dbReference type="NCBI Taxonomy" id="15368"/>
    <lineage>
        <taxon>Eukaryota</taxon>
        <taxon>Viridiplantae</taxon>
        <taxon>Streptophyta</taxon>
        <taxon>Embryophyta</taxon>
        <taxon>Tracheophyta</taxon>
        <taxon>Spermatophyta</taxon>
        <taxon>Magnoliopsida</taxon>
        <taxon>Liliopsida</taxon>
        <taxon>Poales</taxon>
        <taxon>Poaceae</taxon>
        <taxon>BOP clade</taxon>
        <taxon>Pooideae</taxon>
        <taxon>Stipodae</taxon>
        <taxon>Brachypodieae</taxon>
        <taxon>Brachypodium</taxon>
    </lineage>
</organism>
<dbReference type="Gramene" id="PNT67986">
    <property type="protein sequence ID" value="PNT67986"/>
    <property type="gene ID" value="BRADI_3g34616v3"/>
</dbReference>
<accession>A0A2K2D126</accession>
<evidence type="ECO:0000313" key="3">
    <source>
        <dbReference type="Proteomes" id="UP000008810"/>
    </source>
</evidence>
<dbReference type="EMBL" id="CM000882">
    <property type="protein sequence ID" value="PNT67986.1"/>
    <property type="molecule type" value="Genomic_DNA"/>
</dbReference>
<reference evidence="1 2" key="1">
    <citation type="journal article" date="2010" name="Nature">
        <title>Genome sequencing and analysis of the model grass Brachypodium distachyon.</title>
        <authorList>
            <consortium name="International Brachypodium Initiative"/>
        </authorList>
    </citation>
    <scope>NUCLEOTIDE SEQUENCE [LARGE SCALE GENOMIC DNA]</scope>
    <source>
        <strain evidence="1 2">Bd21</strain>
    </source>
</reference>
<reference evidence="2" key="3">
    <citation type="submission" date="2018-08" db="UniProtKB">
        <authorList>
            <consortium name="EnsemblPlants"/>
        </authorList>
    </citation>
    <scope>IDENTIFICATION</scope>
    <source>
        <strain evidence="2">cv. Bd21</strain>
    </source>
</reference>
<proteinExistence type="predicted"/>
<reference evidence="1" key="2">
    <citation type="submission" date="2017-06" db="EMBL/GenBank/DDBJ databases">
        <title>WGS assembly of Brachypodium distachyon.</title>
        <authorList>
            <consortium name="The International Brachypodium Initiative"/>
            <person name="Lucas S."/>
            <person name="Harmon-Smith M."/>
            <person name="Lail K."/>
            <person name="Tice H."/>
            <person name="Grimwood J."/>
            <person name="Bruce D."/>
            <person name="Barry K."/>
            <person name="Shu S."/>
            <person name="Lindquist E."/>
            <person name="Wang M."/>
            <person name="Pitluck S."/>
            <person name="Vogel J.P."/>
            <person name="Garvin D.F."/>
            <person name="Mockler T.C."/>
            <person name="Schmutz J."/>
            <person name="Rokhsar D."/>
            <person name="Bevan M.W."/>
        </authorList>
    </citation>
    <scope>NUCLEOTIDE SEQUENCE</scope>
    <source>
        <strain evidence="1">Bd21</strain>
    </source>
</reference>
<name>A0A2K2D126_BRADI</name>
<evidence type="ECO:0000313" key="2">
    <source>
        <dbReference type="EnsemblPlants" id="PNT67986"/>
    </source>
</evidence>